<evidence type="ECO:0000313" key="2">
    <source>
        <dbReference type="Proteomes" id="UP000025227"/>
    </source>
</evidence>
<dbReference type="Proteomes" id="UP000025227">
    <property type="component" value="Unplaced"/>
</dbReference>
<evidence type="ECO:0000256" key="1">
    <source>
        <dbReference type="SAM" id="SignalP"/>
    </source>
</evidence>
<keyword evidence="2" id="KW-1185">Reference proteome</keyword>
<dbReference type="AlphaFoldDB" id="A0A7I4YLD1"/>
<evidence type="ECO:0000313" key="3">
    <source>
        <dbReference type="WBParaSite" id="HCON_00115780-00001"/>
    </source>
</evidence>
<protein>
    <submittedName>
        <fullName evidence="3">MG2 domain-containing protein</fullName>
    </submittedName>
</protein>
<dbReference type="OMA" id="KPDTWFA"/>
<feature type="chain" id="PRO_5029629276" evidence="1">
    <location>
        <begin position="22"/>
        <end position="266"/>
    </location>
</feature>
<name>A0A7I4YLD1_HAECO</name>
<reference evidence="3" key="1">
    <citation type="submission" date="2020-12" db="UniProtKB">
        <authorList>
            <consortium name="WormBaseParasite"/>
        </authorList>
    </citation>
    <scope>IDENTIFICATION</scope>
    <source>
        <strain evidence="3">MHco3</strain>
    </source>
</reference>
<dbReference type="OrthoDB" id="5832220at2759"/>
<accession>A0A7I4YLD1</accession>
<keyword evidence="1" id="KW-0732">Signal</keyword>
<feature type="signal peptide" evidence="1">
    <location>
        <begin position="1"/>
        <end position="21"/>
    </location>
</feature>
<sequence length="266" mass="30086">MNTRATQFTLVIPTLIVLTNAVARFEPTSVSDVSLVIRMIKGSNVSSFDMSIQIFDLDRLIEYRKTQLKGSTRDQLFSFDGLTPGTWFAFRIHYQLYYENAQPGQHELKTKQEIIVRTKESQHEDPTKINDSIAYIDDIFLTKDNIYIGVASVFKDTKKVITVIVPELRCSKGVLKPLAQQVNHHASFHFDLTPLGDSNRSCSRICVFPFLRVAIQNRTSETFRGKEWCGSIDEARQLVSSEAVLQGLGWLVSSLLLCLLLSSTAF</sequence>
<organism evidence="2 3">
    <name type="scientific">Haemonchus contortus</name>
    <name type="common">Barber pole worm</name>
    <dbReference type="NCBI Taxonomy" id="6289"/>
    <lineage>
        <taxon>Eukaryota</taxon>
        <taxon>Metazoa</taxon>
        <taxon>Ecdysozoa</taxon>
        <taxon>Nematoda</taxon>
        <taxon>Chromadorea</taxon>
        <taxon>Rhabditida</taxon>
        <taxon>Rhabditina</taxon>
        <taxon>Rhabditomorpha</taxon>
        <taxon>Strongyloidea</taxon>
        <taxon>Trichostrongylidae</taxon>
        <taxon>Haemonchus</taxon>
    </lineage>
</organism>
<dbReference type="WBParaSite" id="HCON_00115780-00001">
    <property type="protein sequence ID" value="HCON_00115780-00001"/>
    <property type="gene ID" value="HCON_00115780"/>
</dbReference>
<proteinExistence type="predicted"/>